<evidence type="ECO:0000313" key="3">
    <source>
        <dbReference type="WBParaSite" id="SSLN_0000050901-mRNA-1"/>
    </source>
</evidence>
<reference evidence="3" key="1">
    <citation type="submission" date="2016-06" db="UniProtKB">
        <authorList>
            <consortium name="WormBaseParasite"/>
        </authorList>
    </citation>
    <scope>IDENTIFICATION</scope>
</reference>
<proteinExistence type="predicted"/>
<protein>
    <submittedName>
        <fullName evidence="3">MOSC domain-containing protein</fullName>
    </submittedName>
</protein>
<gene>
    <name evidence="1" type="ORF">SSLN_LOCUS486</name>
</gene>
<reference evidence="1 2" key="2">
    <citation type="submission" date="2018-11" db="EMBL/GenBank/DDBJ databases">
        <authorList>
            <consortium name="Pathogen Informatics"/>
        </authorList>
    </citation>
    <scope>NUCLEOTIDE SEQUENCE [LARGE SCALE GENOMIC DNA]</scope>
    <source>
        <strain evidence="1 2">NST_G2</strain>
    </source>
</reference>
<dbReference type="WBParaSite" id="SSLN_0000050901-mRNA-1">
    <property type="protein sequence ID" value="SSLN_0000050901-mRNA-1"/>
    <property type="gene ID" value="SSLN_0000050901"/>
</dbReference>
<dbReference type="OrthoDB" id="6304733at2759"/>
<dbReference type="AlphaFoldDB" id="A0A183S8D8"/>
<dbReference type="Proteomes" id="UP000275846">
    <property type="component" value="Unassembled WGS sequence"/>
</dbReference>
<evidence type="ECO:0000313" key="1">
    <source>
        <dbReference type="EMBL" id="VDL85682.1"/>
    </source>
</evidence>
<keyword evidence="2" id="KW-1185">Reference proteome</keyword>
<evidence type="ECO:0000313" key="2">
    <source>
        <dbReference type="Proteomes" id="UP000275846"/>
    </source>
</evidence>
<name>A0A183S8D8_SCHSO</name>
<sequence>MATCAAEDIQNGGVDRFPQLAPVVLHRRVLIGDRPVGEFGTETVMLETKPYLGDDKVMIRPSIGTRDSRCYQHVLLVTPPEENIVQQVPVSRAGMHLGRLLPHRDAEGGVGQDQVVLCAGS</sequence>
<dbReference type="EMBL" id="UYSU01000362">
    <property type="protein sequence ID" value="VDL85682.1"/>
    <property type="molecule type" value="Genomic_DNA"/>
</dbReference>
<accession>A0A183S8D8</accession>
<organism evidence="3">
    <name type="scientific">Schistocephalus solidus</name>
    <name type="common">Tapeworm</name>
    <dbReference type="NCBI Taxonomy" id="70667"/>
    <lineage>
        <taxon>Eukaryota</taxon>
        <taxon>Metazoa</taxon>
        <taxon>Spiralia</taxon>
        <taxon>Lophotrochozoa</taxon>
        <taxon>Platyhelminthes</taxon>
        <taxon>Cestoda</taxon>
        <taxon>Eucestoda</taxon>
        <taxon>Diphyllobothriidea</taxon>
        <taxon>Diphyllobothriidae</taxon>
        <taxon>Schistocephalus</taxon>
    </lineage>
</organism>